<dbReference type="SUPFAM" id="SSF52047">
    <property type="entry name" value="RNI-like"/>
    <property type="match status" value="1"/>
</dbReference>
<accession>A0A9N9GL22</accession>
<gene>
    <name evidence="2" type="ORF">FMOSSE_LOCUS9840</name>
</gene>
<dbReference type="Gene3D" id="3.80.10.10">
    <property type="entry name" value="Ribonuclease Inhibitor"/>
    <property type="match status" value="1"/>
</dbReference>
<organism evidence="2 3">
    <name type="scientific">Funneliformis mosseae</name>
    <name type="common">Endomycorrhizal fungus</name>
    <name type="synonym">Glomus mosseae</name>
    <dbReference type="NCBI Taxonomy" id="27381"/>
    <lineage>
        <taxon>Eukaryota</taxon>
        <taxon>Fungi</taxon>
        <taxon>Fungi incertae sedis</taxon>
        <taxon>Mucoromycota</taxon>
        <taxon>Glomeromycotina</taxon>
        <taxon>Glomeromycetes</taxon>
        <taxon>Glomerales</taxon>
        <taxon>Glomeraceae</taxon>
        <taxon>Funneliformis</taxon>
    </lineage>
</organism>
<dbReference type="InterPro" id="IPR032675">
    <property type="entry name" value="LRR_dom_sf"/>
</dbReference>
<evidence type="ECO:0000259" key="1">
    <source>
        <dbReference type="Pfam" id="PF25372"/>
    </source>
</evidence>
<dbReference type="AlphaFoldDB" id="A0A9N9GL22"/>
<evidence type="ECO:0000313" key="2">
    <source>
        <dbReference type="EMBL" id="CAG8618369.1"/>
    </source>
</evidence>
<dbReference type="GO" id="GO:0031146">
    <property type="term" value="P:SCF-dependent proteasomal ubiquitin-dependent protein catabolic process"/>
    <property type="evidence" value="ECO:0007669"/>
    <property type="project" value="TreeGrafter"/>
</dbReference>
<dbReference type="SMART" id="SM00367">
    <property type="entry name" value="LRR_CC"/>
    <property type="match status" value="7"/>
</dbReference>
<dbReference type="EMBL" id="CAJVPP010003022">
    <property type="protein sequence ID" value="CAG8618369.1"/>
    <property type="molecule type" value="Genomic_DNA"/>
</dbReference>
<sequence>MHNKKLLKLKHLGISGYRNYVTDSIVHDITRSHPNLQSIDIRSCSRLIDTTIHTLTDSYSNLKSLKLAHCDEISDIAIRKIAQFHCLEHLNLYGMSALTDKSMRIIARSCPNIQYLNLQSCNVTDGVIEEIALSCHNLKHLDLYGVQHIISDLSISKIAKMCPNIIYFDLGYAPSISCTTLKIIADHLHALEYQPEKLL</sequence>
<dbReference type="Pfam" id="PF25372">
    <property type="entry name" value="DUF7885"/>
    <property type="match status" value="1"/>
</dbReference>
<dbReference type="InterPro" id="IPR057207">
    <property type="entry name" value="FBXL15_LRR"/>
</dbReference>
<reference evidence="2" key="1">
    <citation type="submission" date="2021-06" db="EMBL/GenBank/DDBJ databases">
        <authorList>
            <person name="Kallberg Y."/>
            <person name="Tangrot J."/>
            <person name="Rosling A."/>
        </authorList>
    </citation>
    <scope>NUCLEOTIDE SEQUENCE</scope>
    <source>
        <strain evidence="2">87-6 pot B 2015</strain>
    </source>
</reference>
<name>A0A9N9GL22_FUNMO</name>
<dbReference type="Proteomes" id="UP000789375">
    <property type="component" value="Unassembled WGS sequence"/>
</dbReference>
<feature type="domain" description="F-box/LRR-repeat protein 15-like leucin rich repeat" evidence="1">
    <location>
        <begin position="9"/>
        <end position="184"/>
    </location>
</feature>
<protein>
    <submittedName>
        <fullName evidence="2">15904_t:CDS:1</fullName>
    </submittedName>
</protein>
<evidence type="ECO:0000313" key="3">
    <source>
        <dbReference type="Proteomes" id="UP000789375"/>
    </source>
</evidence>
<comment type="caution">
    <text evidence="2">The sequence shown here is derived from an EMBL/GenBank/DDBJ whole genome shotgun (WGS) entry which is preliminary data.</text>
</comment>
<dbReference type="InterPro" id="IPR006553">
    <property type="entry name" value="Leu-rich_rpt_Cys-con_subtyp"/>
</dbReference>
<dbReference type="PANTHER" id="PTHR13318">
    <property type="entry name" value="PARTNER OF PAIRED, ISOFORM B-RELATED"/>
    <property type="match status" value="1"/>
</dbReference>
<dbReference type="PANTHER" id="PTHR13318:SF190">
    <property type="entry name" value="PARTNER OF PAIRED, ISOFORM B"/>
    <property type="match status" value="1"/>
</dbReference>
<dbReference type="GO" id="GO:0019005">
    <property type="term" value="C:SCF ubiquitin ligase complex"/>
    <property type="evidence" value="ECO:0007669"/>
    <property type="project" value="TreeGrafter"/>
</dbReference>
<keyword evidence="3" id="KW-1185">Reference proteome</keyword>
<proteinExistence type="predicted"/>